<dbReference type="Proteomes" id="UP001056766">
    <property type="component" value="Unassembled WGS sequence"/>
</dbReference>
<dbReference type="PANTHER" id="PTHR43721:SF11">
    <property type="entry name" value="SELENOCYSTEINE-SPECIFIC ELONGATION FACTOR"/>
    <property type="match status" value="1"/>
</dbReference>
<dbReference type="Pfam" id="PF03144">
    <property type="entry name" value="GTP_EFTU_D2"/>
    <property type="match status" value="1"/>
</dbReference>
<dbReference type="Gene3D" id="3.40.50.300">
    <property type="entry name" value="P-loop containing nucleotide triphosphate hydrolases"/>
    <property type="match status" value="1"/>
</dbReference>
<evidence type="ECO:0000259" key="1">
    <source>
        <dbReference type="Pfam" id="PF03144"/>
    </source>
</evidence>
<dbReference type="InterPro" id="IPR004161">
    <property type="entry name" value="EFTu-like_2"/>
</dbReference>
<keyword evidence="2" id="KW-0251">Elongation factor</keyword>
<dbReference type="PANTHER" id="PTHR43721">
    <property type="entry name" value="ELONGATION FACTOR TU-RELATED"/>
    <property type="match status" value="1"/>
</dbReference>
<dbReference type="CDD" id="cd03696">
    <property type="entry name" value="SelB_II"/>
    <property type="match status" value="1"/>
</dbReference>
<proteinExistence type="predicted"/>
<dbReference type="CDD" id="cd04094">
    <property type="entry name" value="eSelB_III"/>
    <property type="match status" value="1"/>
</dbReference>
<dbReference type="SUPFAM" id="SSF52540">
    <property type="entry name" value="P-loop containing nucleoside triphosphate hydrolases"/>
    <property type="match status" value="1"/>
</dbReference>
<gene>
    <name evidence="2" type="ORF">KDK67_10400</name>
</gene>
<dbReference type="EMBL" id="JAGSOI010000047">
    <property type="protein sequence ID" value="MCM1987388.1"/>
    <property type="molecule type" value="Genomic_DNA"/>
</dbReference>
<dbReference type="InterPro" id="IPR009000">
    <property type="entry name" value="Transl_B-barrel_sf"/>
</dbReference>
<dbReference type="GO" id="GO:0005525">
    <property type="term" value="F:GTP binding"/>
    <property type="evidence" value="ECO:0007669"/>
    <property type="project" value="InterPro"/>
</dbReference>
<name>A0A9E5DCJ6_9EURY</name>
<dbReference type="AlphaFoldDB" id="A0A9E5DCJ6"/>
<feature type="domain" description="Translation elongation factor EFTu-like" evidence="1">
    <location>
        <begin position="183"/>
        <end position="248"/>
    </location>
</feature>
<organism evidence="2 3">
    <name type="scientific">Methanococcoides seepicolus</name>
    <dbReference type="NCBI Taxonomy" id="2828780"/>
    <lineage>
        <taxon>Archaea</taxon>
        <taxon>Methanobacteriati</taxon>
        <taxon>Methanobacteriota</taxon>
        <taxon>Stenosarchaea group</taxon>
        <taxon>Methanomicrobia</taxon>
        <taxon>Methanosarcinales</taxon>
        <taxon>Methanosarcinaceae</taxon>
        <taxon>Methanococcoides</taxon>
    </lineage>
</organism>
<evidence type="ECO:0000313" key="2">
    <source>
        <dbReference type="EMBL" id="MCM1987388.1"/>
    </source>
</evidence>
<reference evidence="2" key="2">
    <citation type="submission" date="2021-04" db="EMBL/GenBank/DDBJ databases">
        <authorList>
            <person name="Dong X."/>
        </authorList>
    </citation>
    <scope>NUCLEOTIDE SEQUENCE</scope>
    <source>
        <strain evidence="2">LLY</strain>
    </source>
</reference>
<comment type="caution">
    <text evidence="2">The sequence shown here is derived from an EMBL/GenBank/DDBJ whole genome shotgun (WGS) entry which is preliminary data.</text>
</comment>
<dbReference type="SUPFAM" id="SSF50447">
    <property type="entry name" value="Translation proteins"/>
    <property type="match status" value="1"/>
</dbReference>
<evidence type="ECO:0000313" key="3">
    <source>
        <dbReference type="Proteomes" id="UP001056766"/>
    </source>
</evidence>
<accession>A0A9E5DCJ6</accession>
<reference evidence="2" key="1">
    <citation type="journal article" date="2021" name="mSystems">
        <title>Bacteria and Archaea Synergistically Convert Glycine Betaine to Biogenic Methane in the Formosa Cold Seep of the South China Sea.</title>
        <authorList>
            <person name="Li L."/>
            <person name="Zhang W."/>
            <person name="Zhang S."/>
            <person name="Song L."/>
            <person name="Sun Q."/>
            <person name="Zhang H."/>
            <person name="Xiang H."/>
            <person name="Dong X."/>
        </authorList>
    </citation>
    <scope>NUCLEOTIDE SEQUENCE</scope>
    <source>
        <strain evidence="2">LLY</strain>
    </source>
</reference>
<dbReference type="GO" id="GO:0003746">
    <property type="term" value="F:translation elongation factor activity"/>
    <property type="evidence" value="ECO:0007669"/>
    <property type="project" value="UniProtKB-KW"/>
</dbReference>
<dbReference type="RefSeq" id="WP_250868729.1">
    <property type="nucleotide sequence ID" value="NZ_JAGSOI010000047.1"/>
</dbReference>
<protein>
    <submittedName>
        <fullName evidence="2">Elongation factor Tu</fullName>
    </submittedName>
</protein>
<keyword evidence="2" id="KW-0648">Protein biosynthesis</keyword>
<keyword evidence="3" id="KW-1185">Reference proteome</keyword>
<sequence length="345" mass="37591">MTKITIIGSEKSGKTTLAAKLGKKGTVADFTMYDFAKSGKVLTTIDATGYPTAIKPMMAGLNLSDIAVLCIPPEGLDLYSGECIIALDLLGYKHGIIVLTKSDTSYPFAIDELKEKITKLTTGTALENWEYISVSTTSFEGMEELKEMIFDLGEVVDKELEELNELPPRVVVDQTFNVTGIGCVVLGVVDQGTINAKDKLIAFPSDKQIEIRSIQLHDVDAKSAPAGARVGLALKNVQSKDVERGFVLSQKEEVTEDLTLKCHFTPFSKGFAVGDVPHIFVGLQSAPMRIEKILVNGEEVERTTTDAECVLTLSGSKLLAYTESDRFIICNLDDKQRFVGYGYIA</sequence>
<dbReference type="GO" id="GO:0001514">
    <property type="term" value="P:selenocysteine incorporation"/>
    <property type="evidence" value="ECO:0007669"/>
    <property type="project" value="TreeGrafter"/>
</dbReference>
<dbReference type="Gene3D" id="2.40.30.10">
    <property type="entry name" value="Translation factors"/>
    <property type="match status" value="2"/>
</dbReference>
<dbReference type="InterPro" id="IPR027417">
    <property type="entry name" value="P-loop_NTPase"/>
</dbReference>
<dbReference type="InterPro" id="IPR050055">
    <property type="entry name" value="EF-Tu_GTPase"/>
</dbReference>